<dbReference type="CDD" id="cd01647">
    <property type="entry name" value="RT_LTR"/>
    <property type="match status" value="1"/>
</dbReference>
<dbReference type="Gene3D" id="3.10.10.10">
    <property type="entry name" value="HIV Type 1 Reverse Transcriptase, subunit A, domain 1"/>
    <property type="match status" value="1"/>
</dbReference>
<dbReference type="Pfam" id="PF00665">
    <property type="entry name" value="rve"/>
    <property type="match status" value="1"/>
</dbReference>
<name>A0AAQ4R8C8_GASAC</name>
<dbReference type="Gene3D" id="3.30.70.270">
    <property type="match status" value="2"/>
</dbReference>
<reference evidence="7 8" key="1">
    <citation type="journal article" date="2021" name="G3 (Bethesda)">
        <title>Improved contiguity of the threespine stickleback genome using long-read sequencing.</title>
        <authorList>
            <person name="Nath S."/>
            <person name="Shaw D.E."/>
            <person name="White M.A."/>
        </authorList>
    </citation>
    <scope>NUCLEOTIDE SEQUENCE [LARGE SCALE GENOMIC DNA]</scope>
    <source>
        <strain evidence="7 8">Lake Benthic</strain>
    </source>
</reference>
<dbReference type="EC" id="3.1.26.4" evidence="2"/>
<evidence type="ECO:0000259" key="5">
    <source>
        <dbReference type="PROSITE" id="PS50878"/>
    </source>
</evidence>
<feature type="region of interest" description="Disordered" evidence="4">
    <location>
        <begin position="1294"/>
        <end position="1334"/>
    </location>
</feature>
<dbReference type="SUPFAM" id="SSF56672">
    <property type="entry name" value="DNA/RNA polymerases"/>
    <property type="match status" value="1"/>
</dbReference>
<dbReference type="FunFam" id="3.10.20.370:FF:000001">
    <property type="entry name" value="Retrovirus-related Pol polyprotein from transposon 17.6-like protein"/>
    <property type="match status" value="1"/>
</dbReference>
<dbReference type="Pfam" id="PF17921">
    <property type="entry name" value="Integrase_H2C2"/>
    <property type="match status" value="1"/>
</dbReference>
<evidence type="ECO:0000256" key="1">
    <source>
        <dbReference type="ARBA" id="ARBA00010879"/>
    </source>
</evidence>
<dbReference type="Pfam" id="PF00078">
    <property type="entry name" value="RVT_1"/>
    <property type="match status" value="1"/>
</dbReference>
<proteinExistence type="inferred from homology"/>
<feature type="domain" description="Integrase catalytic" evidence="6">
    <location>
        <begin position="1032"/>
        <end position="1193"/>
    </location>
</feature>
<evidence type="ECO:0000256" key="2">
    <source>
        <dbReference type="ARBA" id="ARBA00012180"/>
    </source>
</evidence>
<dbReference type="Pfam" id="PF17919">
    <property type="entry name" value="RT_RNaseH_2"/>
    <property type="match status" value="1"/>
</dbReference>
<feature type="domain" description="Reverse transcriptase" evidence="5">
    <location>
        <begin position="485"/>
        <end position="668"/>
    </location>
</feature>
<dbReference type="FunFam" id="3.30.70.270:FF:000026">
    <property type="entry name" value="Transposon Ty3-G Gag-Pol polyprotein"/>
    <property type="match status" value="1"/>
</dbReference>
<dbReference type="FunFam" id="1.10.340.70:FF:000003">
    <property type="entry name" value="Protein CBG25708"/>
    <property type="match status" value="1"/>
</dbReference>
<dbReference type="PANTHER" id="PTHR37984:SF8">
    <property type="entry name" value="CCHC-TYPE DOMAIN-CONTAINING PROTEIN"/>
    <property type="match status" value="1"/>
</dbReference>
<protein>
    <recommendedName>
        <fullName evidence="3">Gypsy retrotransposon integrase-like protein 1</fullName>
        <ecNumber evidence="2">3.1.26.4</ecNumber>
    </recommendedName>
</protein>
<dbReference type="InterPro" id="IPR000477">
    <property type="entry name" value="RT_dom"/>
</dbReference>
<dbReference type="Gene3D" id="3.30.420.10">
    <property type="entry name" value="Ribonuclease H-like superfamily/Ribonuclease H"/>
    <property type="match status" value="1"/>
</dbReference>
<dbReference type="PANTHER" id="PTHR37984">
    <property type="entry name" value="PROTEIN CBG26694"/>
    <property type="match status" value="1"/>
</dbReference>
<sequence>MEGLKPPQTLCLGSSNLSKTWKNWRDEFVLYLDLTMAEADDKQTVKLFSYLVGESGRELLDTLMGDTARDAWRIEDIVTKFDDHCNPSVNEIVERYCFFTRNQGASENIDSYVTELRLLAKTCNFGTLRDSLIRDRIVCGGNNTIMRERLLREKNLTLDTCLQLCRAAELSKENVKTITGPMGEEVHAVQGAQYQWKGNNTVECKFCGRTHERTKQKCPAFGKKCAKCGRENHFAAKCKAKPDQRRKKNVSTIATEYVSDEYVDITCITVTDTEIVDAVETDLGKDEDLEREQDVKDKTVKEDSQLLYAGMLLGKDMVKFQIDCGASCNIIPINLLNPDTELEHTKSVLVMYNKSKLKPMGKCKIKIRNPRNHKLYRLEFQVVDTDGAVPLLGRKASEAMKLIKVHHENIMAMDSIITTGKPTTGWTMEQIKTSYADVFTGDGCLGGKYKMEVDSTVKPVQLPKRRVPVALMKPLKEELRDLQHRGIITPVECSTDWISAMVVVQKQNGKPKVCIDPKPLNKALKRSHFPLPTIEDILPDLSKAKVFTVCDVKSGFWHVQLEEESSYLTTFATPFGRYRWRRMPMGISPAPEIFQRKLTQALDNVPGLYIIADDILITGQGETQEEAERDHDEKLKQFLDRCREKNIKLNAEKFRLRQKETTYIGHRLTTDGLKADPEKVRAIGQMPAPTDVKAVQRLIGMVNYLTKFCPHLSDQCKVLRDLTHKDSEWTWTTEHEEAFLNLKETIANAPVLRYYNPEEELTVQCDASDTGLGAALMQMGKPVAFASRALTQTEGRYAQIEKEFLAVVFSMEKFHQYTYGRKVTVQSDHKPLETIVRKPLLSAPKRLQSMMLRIQKYDLDVIYVPGRDMLLADTLSRAYLPESTPVEAELETVNMVQHLPISSDRLHDIRSATEKDTTLQLLIKTMSQRWPKDKSQVPSEIRPYFSLQGELSHQDGIVFRGERAVIPDKLRSDITGRLHSSHLGVEGCLRRARECVYWLGMNDQIKTYIAKCDICRSMDNKQQKETLMSHEVPSRPWAKVGTDLFVFDNKNYLITVDYWSNFWEIDYLIDTKSTTVIKKLKAHFARQGIPDSVMSDNGPQYASQDFQKFCELWGFQHVTSSPGYPQSNGKAESAVKTAKRLLMKAKAAGQDPYLAILDHRNTPSQGLDSSPAQRLLSRRTKTLMPTKATLLRPEVVQVSQKLKNRQQRQGTYYNRSARDLDTLATGDCVRIQPLPPNAVWRLGRVLKPLDGRSYEVQLQSGSVIRRNRRHLRRAPGVTFSDPLDMEISIPSQPQAVRQEPAESVPVPHGVATEHTPRDTGGGDTPVTTRAGRTVVQPRRYKDCVVSCR</sequence>
<dbReference type="CDD" id="cd09274">
    <property type="entry name" value="RNase_HI_RT_Ty3"/>
    <property type="match status" value="1"/>
</dbReference>
<dbReference type="PROSITE" id="PS50878">
    <property type="entry name" value="RT_POL"/>
    <property type="match status" value="1"/>
</dbReference>
<dbReference type="InterPro" id="IPR043502">
    <property type="entry name" value="DNA/RNA_pol_sf"/>
</dbReference>
<dbReference type="Proteomes" id="UP000007635">
    <property type="component" value="Chromosome XI"/>
</dbReference>
<dbReference type="GO" id="GO:0015074">
    <property type="term" value="P:DNA integration"/>
    <property type="evidence" value="ECO:0007669"/>
    <property type="project" value="InterPro"/>
</dbReference>
<organism evidence="7 8">
    <name type="scientific">Gasterosteus aculeatus aculeatus</name>
    <name type="common">three-spined stickleback</name>
    <dbReference type="NCBI Taxonomy" id="481459"/>
    <lineage>
        <taxon>Eukaryota</taxon>
        <taxon>Metazoa</taxon>
        <taxon>Chordata</taxon>
        <taxon>Craniata</taxon>
        <taxon>Vertebrata</taxon>
        <taxon>Euteleostomi</taxon>
        <taxon>Actinopterygii</taxon>
        <taxon>Neopterygii</taxon>
        <taxon>Teleostei</taxon>
        <taxon>Neoteleostei</taxon>
        <taxon>Acanthomorphata</taxon>
        <taxon>Eupercaria</taxon>
        <taxon>Perciformes</taxon>
        <taxon>Cottioidei</taxon>
        <taxon>Gasterosteales</taxon>
        <taxon>Gasterosteidae</taxon>
        <taxon>Gasterosteus</taxon>
    </lineage>
</organism>
<dbReference type="SUPFAM" id="SSF53098">
    <property type="entry name" value="Ribonuclease H-like"/>
    <property type="match status" value="1"/>
</dbReference>
<evidence type="ECO:0000313" key="7">
    <source>
        <dbReference type="Ensembl" id="ENSGACP00000059825.1"/>
    </source>
</evidence>
<dbReference type="InterPro" id="IPR001584">
    <property type="entry name" value="Integrase_cat-core"/>
</dbReference>
<dbReference type="InterPro" id="IPR050951">
    <property type="entry name" value="Retrovirus_Pol_polyprotein"/>
</dbReference>
<dbReference type="InterPro" id="IPR041588">
    <property type="entry name" value="Integrase_H2C2"/>
</dbReference>
<accession>A0AAQ4R8C8</accession>
<comment type="similarity">
    <text evidence="1">Belongs to the beta type-B retroviral polymerase family. HERV class-II K(HML-2) pol subfamily.</text>
</comment>
<dbReference type="FunFam" id="3.30.420.10:FF:000063">
    <property type="entry name" value="Retrovirus-related Pol polyprotein from transposon 297-like Protein"/>
    <property type="match status" value="1"/>
</dbReference>
<dbReference type="PROSITE" id="PS50994">
    <property type="entry name" value="INTEGRASE"/>
    <property type="match status" value="1"/>
</dbReference>
<dbReference type="GO" id="GO:0003676">
    <property type="term" value="F:nucleic acid binding"/>
    <property type="evidence" value="ECO:0007669"/>
    <property type="project" value="InterPro"/>
</dbReference>
<dbReference type="Ensembl" id="ENSGACT00000045059.1">
    <property type="protein sequence ID" value="ENSGACP00000059825.1"/>
    <property type="gene ID" value="ENSGACG00000030960.1"/>
</dbReference>
<dbReference type="InterPro" id="IPR012337">
    <property type="entry name" value="RNaseH-like_sf"/>
</dbReference>
<evidence type="ECO:0000256" key="4">
    <source>
        <dbReference type="SAM" id="MobiDB-lite"/>
    </source>
</evidence>
<evidence type="ECO:0000259" key="6">
    <source>
        <dbReference type="PROSITE" id="PS50994"/>
    </source>
</evidence>
<evidence type="ECO:0000256" key="3">
    <source>
        <dbReference type="ARBA" id="ARBA00039658"/>
    </source>
</evidence>
<dbReference type="GeneTree" id="ENSGT00940000169923"/>
<dbReference type="CDD" id="cd05481">
    <property type="entry name" value="retropepsin_like_LTR_1"/>
    <property type="match status" value="1"/>
</dbReference>
<dbReference type="Gene3D" id="1.10.340.70">
    <property type="match status" value="1"/>
</dbReference>
<dbReference type="InterPro" id="IPR041577">
    <property type="entry name" value="RT_RNaseH_2"/>
</dbReference>
<keyword evidence="8" id="KW-1185">Reference proteome</keyword>
<dbReference type="InterPro" id="IPR043128">
    <property type="entry name" value="Rev_trsase/Diguanyl_cyclase"/>
</dbReference>
<evidence type="ECO:0000313" key="8">
    <source>
        <dbReference type="Proteomes" id="UP000007635"/>
    </source>
</evidence>
<dbReference type="InterPro" id="IPR036397">
    <property type="entry name" value="RNaseH_sf"/>
</dbReference>
<dbReference type="GO" id="GO:0004523">
    <property type="term" value="F:RNA-DNA hybrid ribonuclease activity"/>
    <property type="evidence" value="ECO:0007669"/>
    <property type="project" value="UniProtKB-EC"/>
</dbReference>
<reference evidence="7" key="2">
    <citation type="submission" date="2025-08" db="UniProtKB">
        <authorList>
            <consortium name="Ensembl"/>
        </authorList>
    </citation>
    <scope>IDENTIFICATION</scope>
</reference>
<reference evidence="7" key="3">
    <citation type="submission" date="2025-09" db="UniProtKB">
        <authorList>
            <consortium name="Ensembl"/>
        </authorList>
    </citation>
    <scope>IDENTIFICATION</scope>
</reference>